<dbReference type="OrthoDB" id="1665841at2"/>
<dbReference type="InterPro" id="IPR041242">
    <property type="entry name" value="HNHc_6"/>
</dbReference>
<dbReference type="Pfam" id="PF16784">
    <property type="entry name" value="HNHc_6"/>
    <property type="match status" value="1"/>
</dbReference>
<reference evidence="2" key="1">
    <citation type="submission" date="2016-09" db="EMBL/GenBank/DDBJ databases">
        <title>Draft genome sequence of a novel species of the family Streptococcaceae isolated from flowers.</title>
        <authorList>
            <person name="Chuah L.-O."/>
            <person name="Yap K.-P."/>
            <person name="Thong K.L."/>
            <person name="Liong M.T."/>
            <person name="Ahmad R."/>
            <person name="Rusul G."/>
        </authorList>
    </citation>
    <scope>NUCLEOTIDE SEQUENCE [LARGE SCALE GENOMIC DNA]</scope>
    <source>
        <strain evidence="2">DF1</strain>
    </source>
</reference>
<sequence length="234" mass="27442">MEYLNKYTAVVRGYDDDKLLVQLNEKLDINRLSKIYEGFDEYPREVIIKFQDPRKVSERQRKFFFALLNDISMATDHTKSSLQEYFYSMYEDVTGDAMSLSASNTSVSDVTFLINLVLDFIFENDIPFKEGYEILPENQDHYFYKCIMSRTCCICGKHAEIDHFDHAVGRRNRNKIDNTQFTFAALCSIHHQEKHIIGVTEFKNKYHMWGVKLDADDIKKMKIGGYAEEDIDES</sequence>
<dbReference type="Proteomes" id="UP000178622">
    <property type="component" value="Unassembled WGS sequence"/>
</dbReference>
<keyword evidence="2" id="KW-1185">Reference proteome</keyword>
<comment type="caution">
    <text evidence="1">The sequence shown here is derived from an EMBL/GenBank/DDBJ whole genome shotgun (WGS) entry which is preliminary data.</text>
</comment>
<dbReference type="EMBL" id="MKIR01000012">
    <property type="protein sequence ID" value="OFI49536.1"/>
    <property type="molecule type" value="Genomic_DNA"/>
</dbReference>
<evidence type="ECO:0000313" key="2">
    <source>
        <dbReference type="Proteomes" id="UP000178622"/>
    </source>
</evidence>
<dbReference type="RefSeq" id="WP_070792053.1">
    <property type="nucleotide sequence ID" value="NZ_MKIR01000012.1"/>
</dbReference>
<evidence type="ECO:0000313" key="1">
    <source>
        <dbReference type="EMBL" id="OFI49536.1"/>
    </source>
</evidence>
<name>A0A1E8GNF6_9LACT</name>
<dbReference type="STRING" id="1859473.BG261_02860"/>
<organism evidence="1 2">
    <name type="scientific">Floricoccus tropicus</name>
    <dbReference type="NCBI Taxonomy" id="1859473"/>
    <lineage>
        <taxon>Bacteria</taxon>
        <taxon>Bacillati</taxon>
        <taxon>Bacillota</taxon>
        <taxon>Bacilli</taxon>
        <taxon>Lactobacillales</taxon>
        <taxon>Streptococcaceae</taxon>
        <taxon>Floricoccus</taxon>
    </lineage>
</organism>
<gene>
    <name evidence="1" type="ORF">BG261_02860</name>
</gene>
<protein>
    <recommendedName>
        <fullName evidence="3">HNHc nuclease</fullName>
    </recommendedName>
</protein>
<evidence type="ECO:0008006" key="3">
    <source>
        <dbReference type="Google" id="ProtNLM"/>
    </source>
</evidence>
<dbReference type="AlphaFoldDB" id="A0A1E8GNF6"/>
<proteinExistence type="predicted"/>
<accession>A0A1E8GNF6</accession>